<dbReference type="RefSeq" id="WP_157692843.1">
    <property type="nucleotide sequence ID" value="NZ_LT629711.1"/>
</dbReference>
<dbReference type="Proteomes" id="UP000199077">
    <property type="component" value="Chromosome I"/>
</dbReference>
<dbReference type="InterPro" id="IPR006311">
    <property type="entry name" value="TAT_signal"/>
</dbReference>
<name>A0A1H0L7I0_9MICO</name>
<dbReference type="SUPFAM" id="SSF49329">
    <property type="entry name" value="Cu,Zn superoxide dismutase-like"/>
    <property type="match status" value="1"/>
</dbReference>
<feature type="chain" id="PRO_5009249821" evidence="2">
    <location>
        <begin position="37"/>
        <end position="177"/>
    </location>
</feature>
<accession>A0A1H0L7I0</accession>
<evidence type="ECO:0000256" key="2">
    <source>
        <dbReference type="SAM" id="SignalP"/>
    </source>
</evidence>
<sequence>MQHIQSTPLWRRSATAAAAAAAVVVVAAVAPAVAGAAFNFNDDLRDFAPAAAGPFDHARAKLTMVGGAGTKAVFVVHGVDPAVAGQTFGAHLHLGPCVAGNGAAALGHYNHSTTPRVVNDQTEIWLDITVNGGGNAQSSARVDWTPDAGMRSVVIHAKPTAADGTAGDRLACLPVEW</sequence>
<protein>
    <submittedName>
        <fullName evidence="3">Copper/zinc superoxide dismutase (SODC)</fullName>
    </submittedName>
</protein>
<dbReference type="InterPro" id="IPR036423">
    <property type="entry name" value="SOD-like_Cu/Zn_dom_sf"/>
</dbReference>
<comment type="similarity">
    <text evidence="1">Belongs to the Cu-Zn superoxide dismutase family.</text>
</comment>
<dbReference type="STRING" id="443156.SAMN04489867_0214"/>
<dbReference type="PROSITE" id="PS51318">
    <property type="entry name" value="TAT"/>
    <property type="match status" value="1"/>
</dbReference>
<organism evidence="3 4">
    <name type="scientific">Pedococcus dokdonensis</name>
    <dbReference type="NCBI Taxonomy" id="443156"/>
    <lineage>
        <taxon>Bacteria</taxon>
        <taxon>Bacillati</taxon>
        <taxon>Actinomycetota</taxon>
        <taxon>Actinomycetes</taxon>
        <taxon>Micrococcales</taxon>
        <taxon>Intrasporangiaceae</taxon>
        <taxon>Pedococcus</taxon>
    </lineage>
</organism>
<keyword evidence="4" id="KW-1185">Reference proteome</keyword>
<evidence type="ECO:0000313" key="3">
    <source>
        <dbReference type="EMBL" id="SDO63996.1"/>
    </source>
</evidence>
<dbReference type="GO" id="GO:0046872">
    <property type="term" value="F:metal ion binding"/>
    <property type="evidence" value="ECO:0007669"/>
    <property type="project" value="InterPro"/>
</dbReference>
<dbReference type="GO" id="GO:0006801">
    <property type="term" value="P:superoxide metabolic process"/>
    <property type="evidence" value="ECO:0007669"/>
    <property type="project" value="InterPro"/>
</dbReference>
<dbReference type="Gene3D" id="2.60.40.200">
    <property type="entry name" value="Superoxide dismutase, copper/zinc binding domain"/>
    <property type="match status" value="1"/>
</dbReference>
<evidence type="ECO:0000313" key="4">
    <source>
        <dbReference type="Proteomes" id="UP000199077"/>
    </source>
</evidence>
<reference evidence="4" key="1">
    <citation type="submission" date="2016-10" db="EMBL/GenBank/DDBJ databases">
        <authorList>
            <person name="Varghese N."/>
            <person name="Submissions S."/>
        </authorList>
    </citation>
    <scope>NUCLEOTIDE SEQUENCE [LARGE SCALE GENOMIC DNA]</scope>
    <source>
        <strain evidence="4">DSM 22329</strain>
    </source>
</reference>
<proteinExistence type="inferred from homology"/>
<dbReference type="EMBL" id="LT629711">
    <property type="protein sequence ID" value="SDO63996.1"/>
    <property type="molecule type" value="Genomic_DNA"/>
</dbReference>
<gene>
    <name evidence="3" type="ORF">SAMN04489867_0214</name>
</gene>
<evidence type="ECO:0000256" key="1">
    <source>
        <dbReference type="ARBA" id="ARBA00010457"/>
    </source>
</evidence>
<feature type="signal peptide" evidence="2">
    <location>
        <begin position="1"/>
        <end position="36"/>
    </location>
</feature>
<dbReference type="OrthoDB" id="3297424at2"/>
<keyword evidence="2" id="KW-0732">Signal</keyword>
<dbReference type="AlphaFoldDB" id="A0A1H0L7I0"/>